<evidence type="ECO:0000256" key="1">
    <source>
        <dbReference type="ARBA" id="ARBA00023125"/>
    </source>
</evidence>
<dbReference type="PANTHER" id="PTHR30055:SF146">
    <property type="entry name" value="HTH-TYPE TRANSCRIPTIONAL DUAL REGULATOR CECR"/>
    <property type="match status" value="1"/>
</dbReference>
<dbReference type="PROSITE" id="PS50977">
    <property type="entry name" value="HTH_TETR_2"/>
    <property type="match status" value="2"/>
</dbReference>
<evidence type="ECO:0000313" key="5">
    <source>
        <dbReference type="Proteomes" id="UP001209083"/>
    </source>
</evidence>
<gene>
    <name evidence="4" type="ORF">LWF01_17625</name>
</gene>
<feature type="DNA-binding region" description="H-T-H motif" evidence="2">
    <location>
        <begin position="36"/>
        <end position="55"/>
    </location>
</feature>
<dbReference type="InterPro" id="IPR001647">
    <property type="entry name" value="HTH_TetR"/>
</dbReference>
<dbReference type="Gene3D" id="1.10.357.10">
    <property type="entry name" value="Tetracycline Repressor, domain 2"/>
    <property type="match status" value="2"/>
</dbReference>
<evidence type="ECO:0000313" key="4">
    <source>
        <dbReference type="EMBL" id="WGW11884.1"/>
    </source>
</evidence>
<dbReference type="PRINTS" id="PR00455">
    <property type="entry name" value="HTHTETR"/>
</dbReference>
<dbReference type="InterPro" id="IPR050109">
    <property type="entry name" value="HTH-type_TetR-like_transc_reg"/>
</dbReference>
<evidence type="ECO:0000259" key="3">
    <source>
        <dbReference type="PROSITE" id="PS50977"/>
    </source>
</evidence>
<dbReference type="EMBL" id="CP090958">
    <property type="protein sequence ID" value="WGW11884.1"/>
    <property type="molecule type" value="Genomic_DNA"/>
</dbReference>
<feature type="domain" description="HTH tetR-type" evidence="3">
    <location>
        <begin position="207"/>
        <end position="267"/>
    </location>
</feature>
<sequence length="390" mass="42746">MSNTAVRRYAPGRARQNELLDAAYVLFSESGFAGVSLRDIAARTGISHASLLRYYSSKDELLLALLDRWEHANLRWAADHPQLTGDSIAIAFARRNAAMPGYVELFSALAGEATSEQHPGHEHFARRYERLRRGSEFAEPMPAAVAAVWDGLQIASLYLDIDVPNELEAFLSGEPAAPNPALSSVSMTKSPGGRIFADHSRGYAPGRTKRAHIVQSATALFAQRGFSATSLQDIARQVGISKSTLLHHVGSKDALLETVLRQRDARIEDTAARRAAGLTPTLAGIVEGAHMSAIEPGLVELYTVLVCEATPTTHPAHGYFTTRYHDGIRYFGALFEEARAEGAQTGDPWREALWFIALWDGMQIQWLYDANAVDIGVELNQHLDRLVGCR</sequence>
<dbReference type="InterPro" id="IPR009057">
    <property type="entry name" value="Homeodomain-like_sf"/>
</dbReference>
<dbReference type="PANTHER" id="PTHR30055">
    <property type="entry name" value="HTH-TYPE TRANSCRIPTIONAL REGULATOR RUTR"/>
    <property type="match status" value="1"/>
</dbReference>
<reference evidence="4 5" key="1">
    <citation type="submission" date="2023-05" db="EMBL/GenBank/DDBJ databases">
        <title>Lithophilousrod everest ZFBP1038 complete genpme.</title>
        <authorList>
            <person name="Tian M."/>
        </authorList>
    </citation>
    <scope>NUCLEOTIDE SEQUENCE [LARGE SCALE GENOMIC DNA]</scope>
    <source>
        <strain evidence="4 5">ZFBP1038</strain>
    </source>
</reference>
<accession>A0ABY8QSA1</accession>
<keyword evidence="5" id="KW-1185">Reference proteome</keyword>
<dbReference type="Proteomes" id="UP001209083">
    <property type="component" value="Chromosome"/>
</dbReference>
<dbReference type="InterPro" id="IPR036271">
    <property type="entry name" value="Tet_transcr_reg_TetR-rel_C_sf"/>
</dbReference>
<feature type="domain" description="HTH tetR-type" evidence="3">
    <location>
        <begin position="13"/>
        <end position="73"/>
    </location>
</feature>
<dbReference type="SUPFAM" id="SSF46689">
    <property type="entry name" value="Homeodomain-like"/>
    <property type="match status" value="2"/>
</dbReference>
<keyword evidence="1 2" id="KW-0238">DNA-binding</keyword>
<dbReference type="RefSeq" id="WP_349638679.1">
    <property type="nucleotide sequence ID" value="NZ_CP090958.1"/>
</dbReference>
<proteinExistence type="predicted"/>
<evidence type="ECO:0000256" key="2">
    <source>
        <dbReference type="PROSITE-ProRule" id="PRU00335"/>
    </source>
</evidence>
<name>A0ABY8QSA1_9MICO</name>
<dbReference type="SUPFAM" id="SSF48498">
    <property type="entry name" value="Tetracyclin repressor-like, C-terminal domain"/>
    <property type="match status" value="1"/>
</dbReference>
<feature type="DNA-binding region" description="H-T-H motif" evidence="2">
    <location>
        <begin position="230"/>
        <end position="249"/>
    </location>
</feature>
<dbReference type="Pfam" id="PF00440">
    <property type="entry name" value="TetR_N"/>
    <property type="match status" value="2"/>
</dbReference>
<protein>
    <submittedName>
        <fullName evidence="4">Helix-turn-helix domain-containing protein</fullName>
    </submittedName>
</protein>
<organism evidence="4 5">
    <name type="scientific">Saxibacter everestensis</name>
    <dbReference type="NCBI Taxonomy" id="2909229"/>
    <lineage>
        <taxon>Bacteria</taxon>
        <taxon>Bacillati</taxon>
        <taxon>Actinomycetota</taxon>
        <taxon>Actinomycetes</taxon>
        <taxon>Micrococcales</taxon>
        <taxon>Brevibacteriaceae</taxon>
        <taxon>Saxibacter</taxon>
    </lineage>
</organism>